<dbReference type="Proteomes" id="UP001064971">
    <property type="component" value="Plasmid pDAETH-1"/>
</dbReference>
<evidence type="ECO:0008006" key="3">
    <source>
        <dbReference type="Google" id="ProtNLM"/>
    </source>
</evidence>
<dbReference type="SUPFAM" id="SSF54427">
    <property type="entry name" value="NTF2-like"/>
    <property type="match status" value="1"/>
</dbReference>
<dbReference type="PANTHER" id="PTHR38436:SF1">
    <property type="entry name" value="ESTER CYCLASE"/>
    <property type="match status" value="1"/>
</dbReference>
<protein>
    <recommendedName>
        <fullName evidence="3">Ester cyclase</fullName>
    </recommendedName>
</protein>
<reference evidence="1" key="1">
    <citation type="submission" date="2022-07" db="EMBL/GenBank/DDBJ databases">
        <title>Complete Genome Sequence of the Radioresistant Bacterium Deinococcus aetherius ST0316, Isolated from the Air Dust collected in Lower Stratosphere above Japan.</title>
        <authorList>
            <person name="Satoh K."/>
            <person name="Hagiwara K."/>
            <person name="Katsumata K."/>
            <person name="Kubo A."/>
            <person name="Yokobori S."/>
            <person name="Yamagishi A."/>
            <person name="Oono Y."/>
            <person name="Narumi I."/>
        </authorList>
    </citation>
    <scope>NUCLEOTIDE SEQUENCE</scope>
    <source>
        <strain evidence="1">ST0316</strain>
        <plasmid evidence="1">pDAETH-1</plasmid>
    </source>
</reference>
<geneLocation type="plasmid" evidence="1 2">
    <name>pDAETH-1</name>
</geneLocation>
<evidence type="ECO:0000313" key="2">
    <source>
        <dbReference type="Proteomes" id="UP001064971"/>
    </source>
</evidence>
<gene>
    <name evidence="1" type="ORF">DAETH_36500</name>
</gene>
<dbReference type="RefSeq" id="WP_264777543.1">
    <property type="nucleotide sequence ID" value="NZ_AP026561.1"/>
</dbReference>
<proteinExistence type="predicted"/>
<dbReference type="PANTHER" id="PTHR38436">
    <property type="entry name" value="POLYKETIDE CYCLASE SNOAL-LIKE DOMAIN"/>
    <property type="match status" value="1"/>
</dbReference>
<evidence type="ECO:0000313" key="1">
    <source>
        <dbReference type="EMBL" id="BDP43681.1"/>
    </source>
</evidence>
<dbReference type="InterPro" id="IPR009959">
    <property type="entry name" value="Cyclase_SnoaL-like"/>
</dbReference>
<name>A0ABM8AIS6_9DEIO</name>
<dbReference type="InterPro" id="IPR032710">
    <property type="entry name" value="NTF2-like_dom_sf"/>
</dbReference>
<sequence>MSNRDVEEGGTRATLQAWADAYSTRSAKALAALYTVNGVYEDVPSGFSATGPDVEGFAQGFLGMVESFEFILEGLFADGTRGALAWTFRGRNNSFVGDEGAKGKAIAARVFTAFSFEGGRIARSSDYYDTASLMRQVGALPQDG</sequence>
<accession>A0ABM8AIS6</accession>
<keyword evidence="1" id="KW-0614">Plasmid</keyword>
<dbReference type="EMBL" id="AP026561">
    <property type="protein sequence ID" value="BDP43681.1"/>
    <property type="molecule type" value="Genomic_DNA"/>
</dbReference>
<keyword evidence="2" id="KW-1185">Reference proteome</keyword>
<organism evidence="1 2">
    <name type="scientific">Deinococcus aetherius</name>
    <dbReference type="NCBI Taxonomy" id="200252"/>
    <lineage>
        <taxon>Bacteria</taxon>
        <taxon>Thermotogati</taxon>
        <taxon>Deinococcota</taxon>
        <taxon>Deinococci</taxon>
        <taxon>Deinococcales</taxon>
        <taxon>Deinococcaceae</taxon>
        <taxon>Deinococcus</taxon>
    </lineage>
</organism>
<dbReference type="Pfam" id="PF07366">
    <property type="entry name" value="SnoaL"/>
    <property type="match status" value="1"/>
</dbReference>
<dbReference type="Gene3D" id="3.10.450.50">
    <property type="match status" value="1"/>
</dbReference>